<name>A0A5C6B0Z8_9PLAN</name>
<dbReference type="InterPro" id="IPR029044">
    <property type="entry name" value="Nucleotide-diphossugar_trans"/>
</dbReference>
<feature type="transmembrane region" description="Helical" evidence="4">
    <location>
        <begin position="378"/>
        <end position="399"/>
    </location>
</feature>
<gene>
    <name evidence="6" type="primary">pgaC_2</name>
    <name evidence="6" type="ORF">CA54_58170</name>
</gene>
<feature type="transmembrane region" description="Helical" evidence="4">
    <location>
        <begin position="349"/>
        <end position="369"/>
    </location>
</feature>
<keyword evidence="2 6" id="KW-0328">Glycosyltransferase</keyword>
<evidence type="ECO:0000256" key="1">
    <source>
        <dbReference type="ARBA" id="ARBA00006739"/>
    </source>
</evidence>
<dbReference type="OrthoDB" id="9766299at2"/>
<comment type="caution">
    <text evidence="6">The sequence shown here is derived from an EMBL/GenBank/DDBJ whole genome shotgun (WGS) entry which is preliminary data.</text>
</comment>
<dbReference type="Proteomes" id="UP000320735">
    <property type="component" value="Unassembled WGS sequence"/>
</dbReference>
<accession>A0A5C6B0Z8</accession>
<dbReference type="Gene3D" id="3.90.550.10">
    <property type="entry name" value="Spore Coat Polysaccharide Biosynthesis Protein SpsA, Chain A"/>
    <property type="match status" value="1"/>
</dbReference>
<dbReference type="Pfam" id="PF00535">
    <property type="entry name" value="Glycos_transf_2"/>
    <property type="match status" value="1"/>
</dbReference>
<dbReference type="RefSeq" id="WP_146374234.1">
    <property type="nucleotide sequence ID" value="NZ_SJPP01000004.1"/>
</dbReference>
<keyword evidence="4" id="KW-0472">Membrane</keyword>
<dbReference type="SUPFAM" id="SSF53448">
    <property type="entry name" value="Nucleotide-diphospho-sugar transferases"/>
    <property type="match status" value="1"/>
</dbReference>
<keyword evidence="3 6" id="KW-0808">Transferase</keyword>
<evidence type="ECO:0000313" key="7">
    <source>
        <dbReference type="Proteomes" id="UP000320735"/>
    </source>
</evidence>
<evidence type="ECO:0000256" key="3">
    <source>
        <dbReference type="ARBA" id="ARBA00022679"/>
    </source>
</evidence>
<dbReference type="EMBL" id="SJPP01000004">
    <property type="protein sequence ID" value="TWU05129.1"/>
    <property type="molecule type" value="Genomic_DNA"/>
</dbReference>
<proteinExistence type="inferred from homology"/>
<evidence type="ECO:0000313" key="6">
    <source>
        <dbReference type="EMBL" id="TWU05129.1"/>
    </source>
</evidence>
<dbReference type="AlphaFoldDB" id="A0A5C6B0Z8"/>
<dbReference type="InterPro" id="IPR001173">
    <property type="entry name" value="Glyco_trans_2-like"/>
</dbReference>
<dbReference type="CDD" id="cd06423">
    <property type="entry name" value="CESA_like"/>
    <property type="match status" value="1"/>
</dbReference>
<dbReference type="EC" id="2.4.1.-" evidence="6"/>
<dbReference type="PANTHER" id="PTHR43630:SF1">
    <property type="entry name" value="POLY-BETA-1,6-N-ACETYL-D-GLUCOSAMINE SYNTHASE"/>
    <property type="match status" value="1"/>
</dbReference>
<dbReference type="GO" id="GO:0016757">
    <property type="term" value="F:glycosyltransferase activity"/>
    <property type="evidence" value="ECO:0007669"/>
    <property type="project" value="UniProtKB-KW"/>
</dbReference>
<protein>
    <submittedName>
        <fullName evidence="6">Poly-beta-1,6-N-acetyl-D-glucosamine synthase</fullName>
        <ecNumber evidence="6">2.4.1.-</ecNumber>
    </submittedName>
</protein>
<evidence type="ECO:0000259" key="5">
    <source>
        <dbReference type="Pfam" id="PF00535"/>
    </source>
</evidence>
<organism evidence="6 7">
    <name type="scientific">Symmachiella macrocystis</name>
    <dbReference type="NCBI Taxonomy" id="2527985"/>
    <lineage>
        <taxon>Bacteria</taxon>
        <taxon>Pseudomonadati</taxon>
        <taxon>Planctomycetota</taxon>
        <taxon>Planctomycetia</taxon>
        <taxon>Planctomycetales</taxon>
        <taxon>Planctomycetaceae</taxon>
        <taxon>Symmachiella</taxon>
    </lineage>
</organism>
<dbReference type="PANTHER" id="PTHR43630">
    <property type="entry name" value="POLY-BETA-1,6-N-ACETYL-D-GLUCOSAMINE SYNTHASE"/>
    <property type="match status" value="1"/>
</dbReference>
<feature type="transmembrane region" description="Helical" evidence="4">
    <location>
        <begin position="314"/>
        <end position="337"/>
    </location>
</feature>
<evidence type="ECO:0000256" key="4">
    <source>
        <dbReference type="SAM" id="Phobius"/>
    </source>
</evidence>
<keyword evidence="4" id="KW-1133">Transmembrane helix</keyword>
<reference evidence="6 7" key="1">
    <citation type="submission" date="2019-02" db="EMBL/GenBank/DDBJ databases">
        <title>Deep-cultivation of Planctomycetes and their phenomic and genomic characterization uncovers novel biology.</title>
        <authorList>
            <person name="Wiegand S."/>
            <person name="Jogler M."/>
            <person name="Boedeker C."/>
            <person name="Pinto D."/>
            <person name="Vollmers J."/>
            <person name="Rivas-Marin E."/>
            <person name="Kohn T."/>
            <person name="Peeters S.H."/>
            <person name="Heuer A."/>
            <person name="Rast P."/>
            <person name="Oberbeckmann S."/>
            <person name="Bunk B."/>
            <person name="Jeske O."/>
            <person name="Meyerdierks A."/>
            <person name="Storesund J.E."/>
            <person name="Kallscheuer N."/>
            <person name="Luecker S."/>
            <person name="Lage O.M."/>
            <person name="Pohl T."/>
            <person name="Merkel B.J."/>
            <person name="Hornburger P."/>
            <person name="Mueller R.-W."/>
            <person name="Bruemmer F."/>
            <person name="Labrenz M."/>
            <person name="Spormann A.M."/>
            <person name="Op Den Camp H."/>
            <person name="Overmann J."/>
            <person name="Amann R."/>
            <person name="Jetten M.S.M."/>
            <person name="Mascher T."/>
            <person name="Medema M.H."/>
            <person name="Devos D.P."/>
            <person name="Kaster A.-K."/>
            <person name="Ovreas L."/>
            <person name="Rohde M."/>
            <person name="Galperin M.Y."/>
            <person name="Jogler C."/>
        </authorList>
    </citation>
    <scope>NUCLEOTIDE SEQUENCE [LARGE SCALE GENOMIC DNA]</scope>
    <source>
        <strain evidence="6 7">CA54</strain>
    </source>
</reference>
<feature type="domain" description="Glycosyltransferase 2-like" evidence="5">
    <location>
        <begin position="67"/>
        <end position="231"/>
    </location>
</feature>
<sequence>MLEQWYHWIRGHHAIELMTLMAGFMLLDGPRYAVARVIVLTIDVTGHAWRTLNGTLRTRFTHCPSLTVIVAGYNEGETIHGTLESLYGSYPRLELVVVDDGSTDNMSGVANKFAETHEDVTVLARPHRGGKSSAMNFGLNYSRGEIIVCVDADSSLGPNALWEIVQPFQDPRVGVVSASILPRNPWDNLVTWMQSYEYMHSIVVGREVARRLGVLAIASGAFAAIRREAMDRSGAWDVGPPEDFDLTLRVLRSGYRIEFTRFAQCFTDMPTTLWSLIKQRLRWEQGAVVRNYMRKHAGMFQFWKKNHSLSNAMVATEAFITQFACPIALFFYSIYLAFTFSNDLLNVSLTIYVLAALFELLQVCTLAYYSDNLRRDSLICAVFPLMPFYQIMMLGVRFVSNLQELFFRASFQDNYVPQHVREATWKW</sequence>
<keyword evidence="7" id="KW-1185">Reference proteome</keyword>
<comment type="similarity">
    <text evidence="1">Belongs to the glycosyltransferase 2 family.</text>
</comment>
<keyword evidence="4" id="KW-0812">Transmembrane</keyword>
<evidence type="ECO:0000256" key="2">
    <source>
        <dbReference type="ARBA" id="ARBA00022676"/>
    </source>
</evidence>